<dbReference type="RefSeq" id="WP_205004732.1">
    <property type="nucleotide sequence ID" value="NZ_JAFBER010000031.1"/>
</dbReference>
<feature type="signal peptide" evidence="1">
    <location>
        <begin position="1"/>
        <end position="27"/>
    </location>
</feature>
<reference evidence="2 3" key="1">
    <citation type="submission" date="2021-01" db="EMBL/GenBank/DDBJ databases">
        <title>Genomic Encyclopedia of Type Strains, Phase IV (KMG-IV): sequencing the most valuable type-strain genomes for metagenomic binning, comparative biology and taxonomic classification.</title>
        <authorList>
            <person name="Goeker M."/>
        </authorList>
    </citation>
    <scope>NUCLEOTIDE SEQUENCE [LARGE SCALE GENOMIC DNA]</scope>
    <source>
        <strain evidence="2 3">DSM 28236</strain>
    </source>
</reference>
<protein>
    <submittedName>
        <fullName evidence="2">Outer membrane lipoprotein-sorting protein</fullName>
    </submittedName>
</protein>
<dbReference type="Pfam" id="PF17294">
    <property type="entry name" value="Lipoprotein_22"/>
    <property type="match status" value="1"/>
</dbReference>
<dbReference type="EMBL" id="JAFBER010000031">
    <property type="protein sequence ID" value="MBM7646856.1"/>
    <property type="molecule type" value="Genomic_DNA"/>
</dbReference>
<dbReference type="InterPro" id="IPR035253">
    <property type="entry name" value="Lipoprotein_22_bac"/>
</dbReference>
<organism evidence="2 3">
    <name type="scientific">Scopulibacillus daqui</name>
    <dbReference type="NCBI Taxonomy" id="1469162"/>
    <lineage>
        <taxon>Bacteria</taxon>
        <taxon>Bacillati</taxon>
        <taxon>Bacillota</taxon>
        <taxon>Bacilli</taxon>
        <taxon>Bacillales</taxon>
        <taxon>Sporolactobacillaceae</taxon>
        <taxon>Scopulibacillus</taxon>
    </lineage>
</organism>
<keyword evidence="3" id="KW-1185">Reference proteome</keyword>
<proteinExistence type="predicted"/>
<gene>
    <name evidence="2" type="ORF">JOD45_003090</name>
</gene>
<keyword evidence="1" id="KW-0732">Signal</keyword>
<dbReference type="Gene3D" id="2.40.40.60">
    <property type="match status" value="1"/>
</dbReference>
<keyword evidence="2" id="KW-0449">Lipoprotein</keyword>
<evidence type="ECO:0000313" key="3">
    <source>
        <dbReference type="Proteomes" id="UP000808914"/>
    </source>
</evidence>
<name>A0ABS2Q3S1_9BACL</name>
<comment type="caution">
    <text evidence="2">The sequence shown here is derived from an EMBL/GenBank/DDBJ whole genome shotgun (WGS) entry which is preliminary data.</text>
</comment>
<accession>A0ABS2Q3S1</accession>
<evidence type="ECO:0000256" key="1">
    <source>
        <dbReference type="SAM" id="SignalP"/>
    </source>
</evidence>
<dbReference type="Gene3D" id="3.30.70.3060">
    <property type="match status" value="1"/>
</dbReference>
<dbReference type="PROSITE" id="PS51257">
    <property type="entry name" value="PROKAR_LIPOPROTEIN"/>
    <property type="match status" value="1"/>
</dbReference>
<evidence type="ECO:0000313" key="2">
    <source>
        <dbReference type="EMBL" id="MBM7646856.1"/>
    </source>
</evidence>
<sequence>MKRMVGMMFAALLLISALAGCSFSSKANGIILYGDHKQVQDGIAKYKSELKSSDIYKVKITKANDKKMMVMDKSTAEALMKKGLLKEVDSSNDTKAISSLPDVTDHNGLLFAKDQKKDIKLNGTDLKYKGNIIIGDARVYTDMFAVVADSDWPKVNGKEKAVGIMHFNKDPKEEIGSIKQVDWNQLVKIKN</sequence>
<dbReference type="Proteomes" id="UP000808914">
    <property type="component" value="Unassembled WGS sequence"/>
</dbReference>
<feature type="chain" id="PRO_5046345983" evidence="1">
    <location>
        <begin position="28"/>
        <end position="191"/>
    </location>
</feature>